<dbReference type="EMBL" id="LCMF01000004">
    <property type="protein sequence ID" value="KKU31652.1"/>
    <property type="molecule type" value="Genomic_DNA"/>
</dbReference>
<name>A0A0G1PG84_UNCKA</name>
<accession>A0A0G1PG84</accession>
<gene>
    <name evidence="1" type="ORF">UX44_C0004G0016</name>
</gene>
<comment type="caution">
    <text evidence="1">The sequence shown here is derived from an EMBL/GenBank/DDBJ whole genome shotgun (WGS) entry which is preliminary data.</text>
</comment>
<protein>
    <submittedName>
        <fullName evidence="1">Uncharacterized protein</fullName>
    </submittedName>
</protein>
<dbReference type="Proteomes" id="UP000034732">
    <property type="component" value="Unassembled WGS sequence"/>
</dbReference>
<reference evidence="1 2" key="1">
    <citation type="journal article" date="2015" name="Nature">
        <title>rRNA introns, odd ribosomes, and small enigmatic genomes across a large radiation of phyla.</title>
        <authorList>
            <person name="Brown C.T."/>
            <person name="Hug L.A."/>
            <person name="Thomas B.C."/>
            <person name="Sharon I."/>
            <person name="Castelle C.J."/>
            <person name="Singh A."/>
            <person name="Wilkins M.J."/>
            <person name="Williams K.H."/>
            <person name="Banfield J.F."/>
        </authorList>
    </citation>
    <scope>NUCLEOTIDE SEQUENCE [LARGE SCALE GENOMIC DNA]</scope>
</reference>
<proteinExistence type="predicted"/>
<sequence>MRLIFPLFKKKEKRTNYFELPAKTQKSILEQTIKGTSDKKRKLLEKYSLRFSK</sequence>
<dbReference type="AlphaFoldDB" id="A0A0G1PG84"/>
<evidence type="ECO:0000313" key="2">
    <source>
        <dbReference type="Proteomes" id="UP000034732"/>
    </source>
</evidence>
<organism evidence="1 2">
    <name type="scientific">candidate division WWE3 bacterium GW2011_GWA1_46_21</name>
    <dbReference type="NCBI Taxonomy" id="1619107"/>
    <lineage>
        <taxon>Bacteria</taxon>
        <taxon>Katanobacteria</taxon>
    </lineage>
</organism>
<evidence type="ECO:0000313" key="1">
    <source>
        <dbReference type="EMBL" id="KKU31652.1"/>
    </source>
</evidence>